<name>A0AAN8TNL8_SOLBU</name>
<evidence type="ECO:0000256" key="3">
    <source>
        <dbReference type="ARBA" id="ARBA00022679"/>
    </source>
</evidence>
<dbReference type="EMBL" id="JBANQN010000004">
    <property type="protein sequence ID" value="KAK6790979.1"/>
    <property type="molecule type" value="Genomic_DNA"/>
</dbReference>
<organism evidence="6 7">
    <name type="scientific">Solanum bulbocastanum</name>
    <name type="common">Wild potato</name>
    <dbReference type="NCBI Taxonomy" id="147425"/>
    <lineage>
        <taxon>Eukaryota</taxon>
        <taxon>Viridiplantae</taxon>
        <taxon>Streptophyta</taxon>
        <taxon>Embryophyta</taxon>
        <taxon>Tracheophyta</taxon>
        <taxon>Spermatophyta</taxon>
        <taxon>Magnoliopsida</taxon>
        <taxon>eudicotyledons</taxon>
        <taxon>Gunneridae</taxon>
        <taxon>Pentapetalae</taxon>
        <taxon>asterids</taxon>
        <taxon>lamiids</taxon>
        <taxon>Solanales</taxon>
        <taxon>Solanaceae</taxon>
        <taxon>Solanoideae</taxon>
        <taxon>Solaneae</taxon>
        <taxon>Solanum</taxon>
    </lineage>
</organism>
<keyword evidence="2" id="KW-0328">Glycosyltransferase</keyword>
<dbReference type="GO" id="GO:0016020">
    <property type="term" value="C:membrane"/>
    <property type="evidence" value="ECO:0007669"/>
    <property type="project" value="UniProtKB-SubCell"/>
</dbReference>
<accession>A0AAN8TNL8</accession>
<evidence type="ECO:0000256" key="5">
    <source>
        <dbReference type="ARBA" id="ARBA00023180"/>
    </source>
</evidence>
<comment type="caution">
    <text evidence="6">The sequence shown here is derived from an EMBL/GenBank/DDBJ whole genome shotgun (WGS) entry which is preliminary data.</text>
</comment>
<dbReference type="Proteomes" id="UP001371456">
    <property type="component" value="Unassembled WGS sequence"/>
</dbReference>
<dbReference type="AlphaFoldDB" id="A0AAN8TNL8"/>
<keyword evidence="3" id="KW-0808">Transferase</keyword>
<dbReference type="PANTHER" id="PTHR45719">
    <property type="entry name" value="GLYCOSYLTRANSFERASE"/>
    <property type="match status" value="1"/>
</dbReference>
<dbReference type="GO" id="GO:0015020">
    <property type="term" value="F:glucuronosyltransferase activity"/>
    <property type="evidence" value="ECO:0007669"/>
    <property type="project" value="InterPro"/>
</dbReference>
<dbReference type="InterPro" id="IPR003406">
    <property type="entry name" value="Glyco_trans_14"/>
</dbReference>
<proteinExistence type="predicted"/>
<evidence type="ECO:0000313" key="7">
    <source>
        <dbReference type="Proteomes" id="UP001371456"/>
    </source>
</evidence>
<keyword evidence="4" id="KW-0472">Membrane</keyword>
<dbReference type="Pfam" id="PF02485">
    <property type="entry name" value="Branch"/>
    <property type="match status" value="1"/>
</dbReference>
<comment type="subcellular location">
    <subcellularLocation>
        <location evidence="1">Membrane</location>
        <topology evidence="1">Single-pass type II membrane protein</topology>
    </subcellularLocation>
</comment>
<sequence length="401" mass="45777">MSLFLKQILLFSLPLIFLFCLILPLHHFHSHTHTQTHFPHNPTFSNPFSPPPRIAYFITGTKNDGSRIFRLLQAVYHPRNYYLLHLDQFASPKQRLQLALKVGSVDVFVAAENVNVIEKADAVNEEGSSPLGLVLHGAAVLLKWKMDWDWFVNLDASDYPLIPQDDFLHILSFVPRNLNFIEYNMNISPEEYQKALEVIVDSRLYILLRGKMFVGDRKRVLPSAFKLFMGSQHVILNRKFVEYSIQGWENLPRLLLLYFTNTRSSHKGYFQTLACNTMEFSDAVINSNLRFINSDNTARDPSDFRAPNSDRILKREVAFVGNVSVDSPLLDMIDAHILHRGHGMVSPGGWCLGSSNWFSDPCGEWGDPSVLIPGPAAKELEKFLMKSIKDMSIKSSRCDHQ</sequence>
<dbReference type="PANTHER" id="PTHR45719:SF31">
    <property type="entry name" value="BETA-GLUCURONOSYLTRANSFERASE GLCAT14A-LIKE ISOFORM X1"/>
    <property type="match status" value="1"/>
</dbReference>
<evidence type="ECO:0000256" key="2">
    <source>
        <dbReference type="ARBA" id="ARBA00022676"/>
    </source>
</evidence>
<keyword evidence="5" id="KW-0325">Glycoprotein</keyword>
<evidence type="ECO:0000256" key="4">
    <source>
        <dbReference type="ARBA" id="ARBA00023136"/>
    </source>
</evidence>
<evidence type="ECO:0000313" key="6">
    <source>
        <dbReference type="EMBL" id="KAK6790979.1"/>
    </source>
</evidence>
<gene>
    <name evidence="6" type="ORF">RDI58_010060</name>
</gene>
<keyword evidence="7" id="KW-1185">Reference proteome</keyword>
<reference evidence="6 7" key="1">
    <citation type="submission" date="2024-02" db="EMBL/GenBank/DDBJ databases">
        <title>de novo genome assembly of Solanum bulbocastanum strain 11H21.</title>
        <authorList>
            <person name="Hosaka A.J."/>
        </authorList>
    </citation>
    <scope>NUCLEOTIDE SEQUENCE [LARGE SCALE GENOMIC DNA]</scope>
    <source>
        <tissue evidence="6">Young leaves</tissue>
    </source>
</reference>
<evidence type="ECO:0000256" key="1">
    <source>
        <dbReference type="ARBA" id="ARBA00004606"/>
    </source>
</evidence>
<protein>
    <submittedName>
        <fullName evidence="6">Uncharacterized protein</fullName>
    </submittedName>
</protein>
<dbReference type="InterPro" id="IPR044610">
    <property type="entry name" value="GLCAT14A/B/C"/>
</dbReference>